<accession>A0A848LJU6</accession>
<organism evidence="1 2">
    <name type="scientific">Pyxidicoccus fallax</name>
    <dbReference type="NCBI Taxonomy" id="394095"/>
    <lineage>
        <taxon>Bacteria</taxon>
        <taxon>Pseudomonadati</taxon>
        <taxon>Myxococcota</taxon>
        <taxon>Myxococcia</taxon>
        <taxon>Myxococcales</taxon>
        <taxon>Cystobacterineae</taxon>
        <taxon>Myxococcaceae</taxon>
        <taxon>Pyxidicoccus</taxon>
    </lineage>
</organism>
<dbReference type="InterPro" id="IPR035093">
    <property type="entry name" value="RelE/ParE_toxin_dom_sf"/>
</dbReference>
<dbReference type="RefSeq" id="WP_169347255.1">
    <property type="nucleotide sequence ID" value="NZ_JABBJJ010000117.1"/>
</dbReference>
<keyword evidence="2" id="KW-1185">Reference proteome</keyword>
<dbReference type="SUPFAM" id="SSF143011">
    <property type="entry name" value="RelE-like"/>
    <property type="match status" value="1"/>
</dbReference>
<protein>
    <recommendedName>
        <fullName evidence="3">Type II toxin-antitoxin system RelE/ParE family toxin</fullName>
    </recommendedName>
</protein>
<sequence>MESPNVSSPVYAVEVHPAAWRQLGHLSNTDYGVLQQRLTALATLASEGRLPNPLSLEHTGLETALSFTVGDFVLLYQVDPARAAIRLLEVTLRLATIPPPVGPR</sequence>
<evidence type="ECO:0000313" key="1">
    <source>
        <dbReference type="EMBL" id="NMO17980.1"/>
    </source>
</evidence>
<gene>
    <name evidence="1" type="ORF">HG543_24435</name>
</gene>
<comment type="caution">
    <text evidence="1">The sequence shown here is derived from an EMBL/GenBank/DDBJ whole genome shotgun (WGS) entry which is preliminary data.</text>
</comment>
<evidence type="ECO:0008006" key="3">
    <source>
        <dbReference type="Google" id="ProtNLM"/>
    </source>
</evidence>
<evidence type="ECO:0000313" key="2">
    <source>
        <dbReference type="Proteomes" id="UP000518300"/>
    </source>
</evidence>
<reference evidence="1 2" key="1">
    <citation type="submission" date="2020-04" db="EMBL/GenBank/DDBJ databases">
        <title>Draft genome of Pyxidicoccus fallax type strain.</title>
        <authorList>
            <person name="Whitworth D.E."/>
        </authorList>
    </citation>
    <scope>NUCLEOTIDE SEQUENCE [LARGE SCALE GENOMIC DNA]</scope>
    <source>
        <strain evidence="1 2">DSM 14698</strain>
    </source>
</reference>
<name>A0A848LJU6_9BACT</name>
<dbReference type="AlphaFoldDB" id="A0A848LJU6"/>
<proteinExistence type="predicted"/>
<dbReference type="Proteomes" id="UP000518300">
    <property type="component" value="Unassembled WGS sequence"/>
</dbReference>
<dbReference type="EMBL" id="JABBJJ010000117">
    <property type="protein sequence ID" value="NMO17980.1"/>
    <property type="molecule type" value="Genomic_DNA"/>
</dbReference>